<protein>
    <recommendedName>
        <fullName evidence="10">Nodulin-like domain-containing protein</fullName>
    </recommendedName>
</protein>
<evidence type="ECO:0000313" key="9">
    <source>
        <dbReference type="Proteomes" id="UP001189624"/>
    </source>
</evidence>
<dbReference type="PANTHER" id="PTHR21576:SF44">
    <property type="entry name" value="MAJOR FACILITATOR SUPERFAMILY PROTEIN"/>
    <property type="match status" value="1"/>
</dbReference>
<evidence type="ECO:0000256" key="3">
    <source>
        <dbReference type="ARBA" id="ARBA00022989"/>
    </source>
</evidence>
<dbReference type="PANTHER" id="PTHR21576">
    <property type="entry name" value="UNCHARACTERIZED NODULIN-LIKE PROTEIN"/>
    <property type="match status" value="1"/>
</dbReference>
<feature type="transmembrane region" description="Helical" evidence="5">
    <location>
        <begin position="214"/>
        <end position="232"/>
    </location>
</feature>
<dbReference type="Gramene" id="rna-AYBTSS11_LOCUS27160">
    <property type="protein sequence ID" value="CAJ1975065.1"/>
    <property type="gene ID" value="gene-AYBTSS11_LOCUS27160"/>
</dbReference>
<gene>
    <name evidence="8" type="ORF">AYBTSS11_LOCUS27160</name>
</gene>
<evidence type="ECO:0000256" key="5">
    <source>
        <dbReference type="SAM" id="Phobius"/>
    </source>
</evidence>
<keyword evidence="3 5" id="KW-1133">Transmembrane helix</keyword>
<evidence type="ECO:0000313" key="8">
    <source>
        <dbReference type="EMBL" id="CAJ1975065.1"/>
    </source>
</evidence>
<evidence type="ECO:0008006" key="10">
    <source>
        <dbReference type="Google" id="ProtNLM"/>
    </source>
</evidence>
<keyword evidence="4 5" id="KW-0472">Membrane</keyword>
<keyword evidence="2 5" id="KW-0812">Transmembrane</keyword>
<dbReference type="Proteomes" id="UP001189624">
    <property type="component" value="Chromosome 9"/>
</dbReference>
<evidence type="ECO:0000256" key="4">
    <source>
        <dbReference type="ARBA" id="ARBA00023136"/>
    </source>
</evidence>
<feature type="transmembrane region" description="Helical" evidence="5">
    <location>
        <begin position="439"/>
        <end position="458"/>
    </location>
</feature>
<dbReference type="InterPro" id="IPR056555">
    <property type="entry name" value="NFD4_C"/>
</dbReference>
<dbReference type="Pfam" id="PF23262">
    <property type="entry name" value="NFD4_C"/>
    <property type="match status" value="1"/>
</dbReference>
<dbReference type="AlphaFoldDB" id="A0AA86TAG7"/>
<feature type="transmembrane region" description="Helical" evidence="5">
    <location>
        <begin position="16"/>
        <end position="36"/>
    </location>
</feature>
<dbReference type="SUPFAM" id="SSF103473">
    <property type="entry name" value="MFS general substrate transporter"/>
    <property type="match status" value="2"/>
</dbReference>
<dbReference type="InterPro" id="IPR036259">
    <property type="entry name" value="MFS_trans_sf"/>
</dbReference>
<evidence type="ECO:0000259" key="7">
    <source>
        <dbReference type="Pfam" id="PF23262"/>
    </source>
</evidence>
<evidence type="ECO:0000259" key="6">
    <source>
        <dbReference type="Pfam" id="PF06813"/>
    </source>
</evidence>
<feature type="transmembrane region" description="Helical" evidence="5">
    <location>
        <begin position="464"/>
        <end position="486"/>
    </location>
</feature>
<feature type="transmembrane region" description="Helical" evidence="5">
    <location>
        <begin position="562"/>
        <end position="583"/>
    </location>
</feature>
<dbReference type="GO" id="GO:0016020">
    <property type="term" value="C:membrane"/>
    <property type="evidence" value="ECO:0007669"/>
    <property type="project" value="UniProtKB-SubCell"/>
</dbReference>
<comment type="subcellular location">
    <subcellularLocation>
        <location evidence="1">Membrane</location>
        <topology evidence="1">Multi-pass membrane protein</topology>
    </subcellularLocation>
</comment>
<keyword evidence="9" id="KW-1185">Reference proteome</keyword>
<proteinExistence type="predicted"/>
<feature type="transmembrane region" description="Helical" evidence="5">
    <location>
        <begin position="79"/>
        <end position="101"/>
    </location>
</feature>
<sequence>MVAVNEKVKGFAGHRWVVFVCAMWDMAFAGTSYMFGSISPVIKSSMGFNQKQVALLSVAKDLGDNVGLLAGKISLFSPIWALFLVGIFQNVLGYGLVWLLVTHRIRSLPFWQLCILIFVGQNGSTYYNTAALVSSVQSFPESRGPVVGILKGFVGLSGAIWTQIIAIMKLPDQASLIFIIAVGPAMVSLTLMFIIRPVQSYKQSTASDGSGFMFIYSICLLLAAYLMGVLLLENTLDLDQSTISLLAVILIILILLPIIVPILLVFFSGPQSPDQEALLEPPMLEASKCKNVVGESSSTNRSTKVATHVENEKNIPPKLEVLPLSEGPRDMFQIQARLWEALAKAVRKIKRKNGPHRGEDFTLSQAMAKADFWIMFFSLVMGAGSGLTIINNMGQICQSLGDNNVNVYVSVISISNFLGRVGGGYFSEVIVRNFGYPRLVALAVIQAVMSLGLFYYVLGLAGQVYVVGISNGFGYGAHWSIALAAASELFGVKNFGTLYNFLTMASPAGSLFLSGFMASTIYDYYAEQQAKHRIVGATKLAMPYYVTANNNELLVCEGNICFSLTCGILALVCLCAASLSSVISHRTRRFYAQLYVESGK</sequence>
<accession>A0AA86TAG7</accession>
<evidence type="ECO:0000256" key="1">
    <source>
        <dbReference type="ARBA" id="ARBA00004141"/>
    </source>
</evidence>
<dbReference type="InterPro" id="IPR010658">
    <property type="entry name" value="Nodulin-like"/>
</dbReference>
<dbReference type="CDD" id="cd17354">
    <property type="entry name" value="MFS_Mch1p_like"/>
    <property type="match status" value="1"/>
</dbReference>
<reference evidence="8" key="1">
    <citation type="submission" date="2023-10" db="EMBL/GenBank/DDBJ databases">
        <authorList>
            <person name="Domelevo Entfellner J.-B."/>
        </authorList>
    </citation>
    <scope>NUCLEOTIDE SEQUENCE</scope>
</reference>
<feature type="domain" description="Nodulin-like" evidence="6">
    <location>
        <begin position="15"/>
        <end position="262"/>
    </location>
</feature>
<feature type="transmembrane region" description="Helical" evidence="5">
    <location>
        <begin position="108"/>
        <end position="127"/>
    </location>
</feature>
<dbReference type="EMBL" id="OY731406">
    <property type="protein sequence ID" value="CAJ1975065.1"/>
    <property type="molecule type" value="Genomic_DNA"/>
</dbReference>
<name>A0AA86TAG7_9FABA</name>
<evidence type="ECO:0000256" key="2">
    <source>
        <dbReference type="ARBA" id="ARBA00022692"/>
    </source>
</evidence>
<feature type="transmembrane region" description="Helical" evidence="5">
    <location>
        <begin position="498"/>
        <end position="522"/>
    </location>
</feature>
<organism evidence="8 9">
    <name type="scientific">Sphenostylis stenocarpa</name>
    <dbReference type="NCBI Taxonomy" id="92480"/>
    <lineage>
        <taxon>Eukaryota</taxon>
        <taxon>Viridiplantae</taxon>
        <taxon>Streptophyta</taxon>
        <taxon>Embryophyta</taxon>
        <taxon>Tracheophyta</taxon>
        <taxon>Spermatophyta</taxon>
        <taxon>Magnoliopsida</taxon>
        <taxon>eudicotyledons</taxon>
        <taxon>Gunneridae</taxon>
        <taxon>Pentapetalae</taxon>
        <taxon>rosids</taxon>
        <taxon>fabids</taxon>
        <taxon>Fabales</taxon>
        <taxon>Fabaceae</taxon>
        <taxon>Papilionoideae</taxon>
        <taxon>50 kb inversion clade</taxon>
        <taxon>NPAAA clade</taxon>
        <taxon>indigoferoid/millettioid clade</taxon>
        <taxon>Phaseoleae</taxon>
        <taxon>Sphenostylis</taxon>
    </lineage>
</organism>
<feature type="domain" description="NFD4 C-terminal" evidence="7">
    <location>
        <begin position="367"/>
        <end position="530"/>
    </location>
</feature>
<feature type="transmembrane region" description="Helical" evidence="5">
    <location>
        <begin position="174"/>
        <end position="194"/>
    </location>
</feature>
<dbReference type="Pfam" id="PF06813">
    <property type="entry name" value="Nodulin-like"/>
    <property type="match status" value="1"/>
</dbReference>
<feature type="transmembrane region" description="Helical" evidence="5">
    <location>
        <begin position="372"/>
        <end position="390"/>
    </location>
</feature>
<feature type="transmembrane region" description="Helical" evidence="5">
    <location>
        <begin position="244"/>
        <end position="267"/>
    </location>
</feature>
<feature type="transmembrane region" description="Helical" evidence="5">
    <location>
        <begin position="147"/>
        <end position="167"/>
    </location>
</feature>